<dbReference type="GO" id="GO:0005730">
    <property type="term" value="C:nucleolus"/>
    <property type="evidence" value="ECO:0007669"/>
    <property type="project" value="UniProtKB-SubCell"/>
</dbReference>
<comment type="subcellular location">
    <subcellularLocation>
        <location evidence="6">Nucleus</location>
        <location evidence="6">Nucleolus</location>
    </subcellularLocation>
</comment>
<dbReference type="EMBL" id="AJWK01030956">
    <property type="status" value="NOT_ANNOTATED_CDS"/>
    <property type="molecule type" value="Genomic_DNA"/>
</dbReference>
<keyword evidence="2" id="KW-0698">rRNA processing</keyword>
<evidence type="ECO:0000313" key="7">
    <source>
        <dbReference type="EMBL" id="MBC1176776.1"/>
    </source>
</evidence>
<keyword evidence="3 6" id="KW-0819">tRNA processing</keyword>
<evidence type="ECO:0000256" key="4">
    <source>
        <dbReference type="ARBA" id="ARBA00023242"/>
    </source>
</evidence>
<keyword evidence="9" id="KW-1185">Reference proteome</keyword>
<dbReference type="InterPro" id="IPR002759">
    <property type="entry name" value="Pop5/Rpp14/Rnp2-like"/>
</dbReference>
<keyword evidence="4 6" id="KW-0539">Nucleus</keyword>
<reference evidence="9" key="1">
    <citation type="submission" date="2012-05" db="EMBL/GenBank/DDBJ databases">
        <title>Whole Genome Assembly of Lutzomyia longipalpis.</title>
        <authorList>
            <person name="Richards S."/>
            <person name="Qu C."/>
            <person name="Dillon R."/>
            <person name="Worley K."/>
            <person name="Scherer S."/>
            <person name="Batterton M."/>
            <person name="Taylor A."/>
            <person name="Hawes A."/>
            <person name="Hernandez B."/>
            <person name="Kovar C."/>
            <person name="Mandapat C."/>
            <person name="Pham C."/>
            <person name="Qu C."/>
            <person name="Jing C."/>
            <person name="Bess C."/>
            <person name="Bandaranaike D."/>
            <person name="Ngo D."/>
            <person name="Ongeri F."/>
            <person name="Arias F."/>
            <person name="Lara F."/>
            <person name="Weissenberger G."/>
            <person name="Kamau G."/>
            <person name="Han H."/>
            <person name="Shen H."/>
            <person name="Dinh H."/>
            <person name="Khalil I."/>
            <person name="Jones J."/>
            <person name="Shafer J."/>
            <person name="Jayaseelan J."/>
            <person name="Quiroz J."/>
            <person name="Blankenburg K."/>
            <person name="Nguyen L."/>
            <person name="Jackson L."/>
            <person name="Francisco L."/>
            <person name="Tang L.-Y."/>
            <person name="Pu L.-L."/>
            <person name="Perales L."/>
            <person name="Lorensuhewa L."/>
            <person name="Munidasa M."/>
            <person name="Coyle M."/>
            <person name="Taylor M."/>
            <person name="Puazo M."/>
            <person name="Firestine M."/>
            <person name="Scheel M."/>
            <person name="Javaid M."/>
            <person name="Wang M."/>
            <person name="Li M."/>
            <person name="Tabassum N."/>
            <person name="Saada N."/>
            <person name="Osuji N."/>
            <person name="Aqrawi P."/>
            <person name="Fu Q."/>
            <person name="Thornton R."/>
            <person name="Raj R."/>
            <person name="Goodspeed R."/>
            <person name="Mata R."/>
            <person name="Najjar R."/>
            <person name="Gubbala S."/>
            <person name="Lee S."/>
            <person name="Denson S."/>
            <person name="Patil S."/>
            <person name="Macmil S."/>
            <person name="Qi S."/>
            <person name="Matskevitch T."/>
            <person name="Palculict T."/>
            <person name="Mathew T."/>
            <person name="Vee V."/>
            <person name="Velamala V."/>
            <person name="Korchina V."/>
            <person name="Cai W."/>
            <person name="Liu W."/>
            <person name="Dai W."/>
            <person name="Zou X."/>
            <person name="Zhu Y."/>
            <person name="Zhang Y."/>
            <person name="Wu Y.-Q."/>
            <person name="Xin Y."/>
            <person name="Nazarath L."/>
            <person name="Kovar C."/>
            <person name="Han Y."/>
            <person name="Muzny D."/>
            <person name="Gibbs R."/>
        </authorList>
    </citation>
    <scope>NUCLEOTIDE SEQUENCE [LARGE SCALE GENOMIC DNA]</scope>
    <source>
        <strain evidence="9">Jacobina</strain>
    </source>
</reference>
<dbReference type="GO" id="GO:0001682">
    <property type="term" value="P:tRNA 5'-leader removal"/>
    <property type="evidence" value="ECO:0007669"/>
    <property type="project" value="InterPro"/>
</dbReference>
<protein>
    <recommendedName>
        <fullName evidence="5 6">Ribonuclease P/MRP protein subunit POP5</fullName>
    </recommendedName>
</protein>
<comment type="similarity">
    <text evidence="1 6">Belongs to the eukaryotic/archaeal RNase P protein component 2 family.</text>
</comment>
<proteinExistence type="inferred from homology"/>
<dbReference type="SUPFAM" id="SSF160350">
    <property type="entry name" value="Rnp2-like"/>
    <property type="match status" value="1"/>
</dbReference>
<dbReference type="Pfam" id="PF01900">
    <property type="entry name" value="RNase_P_Rpp14"/>
    <property type="match status" value="1"/>
</dbReference>
<evidence type="ECO:0000313" key="8">
    <source>
        <dbReference type="EnsemblMetazoa" id="LLOJ009051-PA"/>
    </source>
</evidence>
<dbReference type="GO" id="GO:0030677">
    <property type="term" value="C:ribonuclease P complex"/>
    <property type="evidence" value="ECO:0007669"/>
    <property type="project" value="InterPro"/>
</dbReference>
<dbReference type="GO" id="GO:0006364">
    <property type="term" value="P:rRNA processing"/>
    <property type="evidence" value="ECO:0007669"/>
    <property type="project" value="UniProtKB-KW"/>
</dbReference>
<sequence>MVRVKYRYIVVRVTTANGKNFRPSVGDLTESLKGICLKSYGDVGMASVQSLKIKYIDEISPIFIMRLRHGSHRFMTSSLPLLKQIERNLLKLDCLFTTSTIKRCYMFLVENSEKILLPQSGKSLPKGP</sequence>
<evidence type="ECO:0000256" key="1">
    <source>
        <dbReference type="ARBA" id="ARBA00010800"/>
    </source>
</evidence>
<dbReference type="PANTHER" id="PTHR48414">
    <property type="entry name" value="POP5 HOMOLOG, RIBONUCLEASE P_MRP SUBUNIT"/>
    <property type="match status" value="1"/>
</dbReference>
<dbReference type="PANTHER" id="PTHR48414:SF1">
    <property type="entry name" value="POP5 HOMOLOG, RIBONUCLEASE P_MRP SUBUNIT"/>
    <property type="match status" value="1"/>
</dbReference>
<dbReference type="EnsemblMetazoa" id="LLOJ009051-RA">
    <property type="protein sequence ID" value="LLOJ009051-PA"/>
    <property type="gene ID" value="LLOJ009051"/>
</dbReference>
<comment type="function">
    <text evidence="6">Component of ribonuclease P, a protein complex that generates mature tRNA molecules by cleaving their 5'-ends.</text>
</comment>
<evidence type="ECO:0000256" key="5">
    <source>
        <dbReference type="ARBA" id="ARBA00044198"/>
    </source>
</evidence>
<accession>A0A1B0F006</accession>
<evidence type="ECO:0000256" key="6">
    <source>
        <dbReference type="PIRNR" id="PIRNR023803"/>
    </source>
</evidence>
<dbReference type="AlphaFoldDB" id="A0A1B0F006"/>
<dbReference type="InterPro" id="IPR038085">
    <property type="entry name" value="Rnp2-like_sf"/>
</dbReference>
<reference evidence="7" key="2">
    <citation type="journal article" date="2020" name="BMC">
        <title>Leishmania infection induces a limited differential gene expression in the sand fly midgut.</title>
        <authorList>
            <person name="Coutinho-Abreu I.V."/>
            <person name="Serafim T.D."/>
            <person name="Meneses C."/>
            <person name="Kamhawi S."/>
            <person name="Oliveira F."/>
            <person name="Valenzuela J.G."/>
        </authorList>
    </citation>
    <scope>NUCLEOTIDE SEQUENCE</scope>
    <source>
        <strain evidence="7">Jacobina</strain>
        <tissue evidence="7">Midgut</tissue>
    </source>
</reference>
<dbReference type="InterPro" id="IPR016819">
    <property type="entry name" value="RNase_P/MRP_POP5"/>
</dbReference>
<dbReference type="VEuPathDB" id="VectorBase:LLONM1_011055"/>
<dbReference type="Gene3D" id="3.30.70.3250">
    <property type="entry name" value="Ribonuclease P, Pop5 subunit"/>
    <property type="match status" value="1"/>
</dbReference>
<evidence type="ECO:0000256" key="2">
    <source>
        <dbReference type="ARBA" id="ARBA00022552"/>
    </source>
</evidence>
<dbReference type="VEuPathDB" id="VectorBase:LLOJ009051"/>
<dbReference type="Proteomes" id="UP000092461">
    <property type="component" value="Unassembled WGS sequence"/>
</dbReference>
<dbReference type="GO" id="GO:0033204">
    <property type="term" value="F:ribonuclease P RNA binding"/>
    <property type="evidence" value="ECO:0007669"/>
    <property type="project" value="InterPro"/>
</dbReference>
<organism evidence="8 9">
    <name type="scientific">Lutzomyia longipalpis</name>
    <name type="common">Sand fly</name>
    <dbReference type="NCBI Taxonomy" id="7200"/>
    <lineage>
        <taxon>Eukaryota</taxon>
        <taxon>Metazoa</taxon>
        <taxon>Ecdysozoa</taxon>
        <taxon>Arthropoda</taxon>
        <taxon>Hexapoda</taxon>
        <taxon>Insecta</taxon>
        <taxon>Pterygota</taxon>
        <taxon>Neoptera</taxon>
        <taxon>Endopterygota</taxon>
        <taxon>Diptera</taxon>
        <taxon>Nematocera</taxon>
        <taxon>Psychodoidea</taxon>
        <taxon>Psychodidae</taxon>
        <taxon>Lutzomyia</taxon>
        <taxon>Lutzomyia</taxon>
    </lineage>
</organism>
<dbReference type="PIRSF" id="PIRSF023803">
    <property type="entry name" value="Ribonuclease_P_prd"/>
    <property type="match status" value="1"/>
</dbReference>
<evidence type="ECO:0000313" key="9">
    <source>
        <dbReference type="Proteomes" id="UP000092461"/>
    </source>
</evidence>
<name>A0A1B0F006_LUTLO</name>
<evidence type="ECO:0000256" key="3">
    <source>
        <dbReference type="ARBA" id="ARBA00022694"/>
    </source>
</evidence>
<reference evidence="8" key="3">
    <citation type="submission" date="2020-05" db="UniProtKB">
        <authorList>
            <consortium name="EnsemblMetazoa"/>
        </authorList>
    </citation>
    <scope>IDENTIFICATION</scope>
    <source>
        <strain evidence="8">Jacobina</strain>
    </source>
</reference>
<dbReference type="EMBL" id="GITU01008073">
    <property type="protein sequence ID" value="MBC1176776.1"/>
    <property type="molecule type" value="Transcribed_RNA"/>
</dbReference>